<sequence length="105" mass="11717">MAATKLVTKTLAPKPLSSETLIPETFSPAIRPLTDEIMSPAIPIRPLTNETLSPVIRPLTDPTNNLSPQQQPYFATQSSQQQPYSATQFYMNSYETATRYNETVK</sequence>
<dbReference type="EMBL" id="CAJVQB010007024">
    <property type="protein sequence ID" value="CAG8695818.1"/>
    <property type="molecule type" value="Genomic_DNA"/>
</dbReference>
<feature type="compositionally biased region" description="Polar residues" evidence="1">
    <location>
        <begin position="61"/>
        <end position="80"/>
    </location>
</feature>
<accession>A0ABN7UX99</accession>
<proteinExistence type="predicted"/>
<organism evidence="2 3">
    <name type="scientific">Gigaspora margarita</name>
    <dbReference type="NCBI Taxonomy" id="4874"/>
    <lineage>
        <taxon>Eukaryota</taxon>
        <taxon>Fungi</taxon>
        <taxon>Fungi incertae sedis</taxon>
        <taxon>Mucoromycota</taxon>
        <taxon>Glomeromycotina</taxon>
        <taxon>Glomeromycetes</taxon>
        <taxon>Diversisporales</taxon>
        <taxon>Gigasporaceae</taxon>
        <taxon>Gigaspora</taxon>
    </lineage>
</organism>
<feature type="region of interest" description="Disordered" evidence="1">
    <location>
        <begin position="54"/>
        <end position="80"/>
    </location>
</feature>
<evidence type="ECO:0000313" key="2">
    <source>
        <dbReference type="EMBL" id="CAG8695818.1"/>
    </source>
</evidence>
<protein>
    <submittedName>
        <fullName evidence="2">8149_t:CDS:1</fullName>
    </submittedName>
</protein>
<gene>
    <name evidence="2" type="ORF">GMARGA_LOCUS11805</name>
</gene>
<comment type="caution">
    <text evidence="2">The sequence shown here is derived from an EMBL/GenBank/DDBJ whole genome shotgun (WGS) entry which is preliminary data.</text>
</comment>
<evidence type="ECO:0000313" key="3">
    <source>
        <dbReference type="Proteomes" id="UP000789901"/>
    </source>
</evidence>
<dbReference type="Proteomes" id="UP000789901">
    <property type="component" value="Unassembled WGS sequence"/>
</dbReference>
<reference evidence="2 3" key="1">
    <citation type="submission" date="2021-06" db="EMBL/GenBank/DDBJ databases">
        <authorList>
            <person name="Kallberg Y."/>
            <person name="Tangrot J."/>
            <person name="Rosling A."/>
        </authorList>
    </citation>
    <scope>NUCLEOTIDE SEQUENCE [LARGE SCALE GENOMIC DNA]</scope>
    <source>
        <strain evidence="2 3">120-4 pot B 10/14</strain>
    </source>
</reference>
<evidence type="ECO:0000256" key="1">
    <source>
        <dbReference type="SAM" id="MobiDB-lite"/>
    </source>
</evidence>
<keyword evidence="3" id="KW-1185">Reference proteome</keyword>
<name>A0ABN7UX99_GIGMA</name>